<evidence type="ECO:0000256" key="2">
    <source>
        <dbReference type="ARBA" id="ARBA00010524"/>
    </source>
</evidence>
<dbReference type="SUPFAM" id="SSF69593">
    <property type="entry name" value="Glycerol-3-phosphate (1)-acyltransferase"/>
    <property type="match status" value="1"/>
</dbReference>
<keyword evidence="3" id="KW-0808">Transferase</keyword>
<dbReference type="GO" id="GO:0047184">
    <property type="term" value="F:1-acylglycerophosphocholine O-acyltransferase activity"/>
    <property type="evidence" value="ECO:0007669"/>
    <property type="project" value="TreeGrafter"/>
</dbReference>
<keyword evidence="5" id="KW-0999">Mitochondrion inner membrane</keyword>
<evidence type="ECO:0000256" key="3">
    <source>
        <dbReference type="ARBA" id="ARBA00022679"/>
    </source>
</evidence>
<evidence type="ECO:0000256" key="6">
    <source>
        <dbReference type="ARBA" id="ARBA00023098"/>
    </source>
</evidence>
<organism evidence="14 15">
    <name type="scientific">Lactarius akahatsu</name>
    <dbReference type="NCBI Taxonomy" id="416441"/>
    <lineage>
        <taxon>Eukaryota</taxon>
        <taxon>Fungi</taxon>
        <taxon>Dikarya</taxon>
        <taxon>Basidiomycota</taxon>
        <taxon>Agaricomycotina</taxon>
        <taxon>Agaricomycetes</taxon>
        <taxon>Russulales</taxon>
        <taxon>Russulaceae</taxon>
        <taxon>Lactarius</taxon>
    </lineage>
</organism>
<dbReference type="CDD" id="cd07989">
    <property type="entry name" value="LPLAT_AGPAT-like"/>
    <property type="match status" value="1"/>
</dbReference>
<evidence type="ECO:0000313" key="15">
    <source>
        <dbReference type="Proteomes" id="UP001201163"/>
    </source>
</evidence>
<gene>
    <name evidence="14" type="ORF">EDB92DRAFT_2116163</name>
</gene>
<sequence length="315" mass="34237">MQQILSAATVAAIGLSCKAYLHSGLCSISVRGLPHLLEALNSPERQNGQGLVTVSNHLSTLDDPLTWGILPARMYLQSHMTRWTLGASDIMFTNPVFSAFFRKGQVLETFRGTGVYQPAIDTAIEKLRAGAWIHLFAEGKVCQPQTYATDPQTGLARLRRFKWGMCVSLLSPRLPRICHTLSDALHSPHVSGRIVMETPRPPTIIPMWITGFDKLMPEGRHAPWKYLPRPGARLSVTFGAPVSPAAVHGALGTTTRSDVVPGRAAEAQGARRREVRIALTEVVQRAVEALGRQVSGGLLTGSGPLPLPPPLQKRT</sequence>
<evidence type="ECO:0000256" key="7">
    <source>
        <dbReference type="ARBA" id="ARBA00023128"/>
    </source>
</evidence>
<accession>A0AAD4LAX6</accession>
<comment type="subcellular location">
    <subcellularLocation>
        <location evidence="1">Mitochondrion inner membrane</location>
        <topology evidence="1">Peripheral membrane protein</topology>
        <orientation evidence="1">Intermembrane side</orientation>
    </subcellularLocation>
    <subcellularLocation>
        <location evidence="10">Mitochondrion outer membrane</location>
        <topology evidence="10">Peripheral membrane protein</topology>
        <orientation evidence="10">Intermembrane side</orientation>
    </subcellularLocation>
</comment>
<dbReference type="PANTHER" id="PTHR12497">
    <property type="entry name" value="TAZ PROTEIN TAFAZZIN"/>
    <property type="match status" value="1"/>
</dbReference>
<dbReference type="Pfam" id="PF01553">
    <property type="entry name" value="Acyltransferase"/>
    <property type="match status" value="1"/>
</dbReference>
<dbReference type="GO" id="GO:0007007">
    <property type="term" value="P:inner mitochondrial membrane organization"/>
    <property type="evidence" value="ECO:0007669"/>
    <property type="project" value="TreeGrafter"/>
</dbReference>
<dbReference type="Proteomes" id="UP001201163">
    <property type="component" value="Unassembled WGS sequence"/>
</dbReference>
<dbReference type="GO" id="GO:0005743">
    <property type="term" value="C:mitochondrial inner membrane"/>
    <property type="evidence" value="ECO:0007669"/>
    <property type="project" value="UniProtKB-SubCell"/>
</dbReference>
<evidence type="ECO:0000259" key="13">
    <source>
        <dbReference type="SMART" id="SM00563"/>
    </source>
</evidence>
<keyword evidence="4" id="KW-1000">Mitochondrion outer membrane</keyword>
<evidence type="ECO:0000256" key="9">
    <source>
        <dbReference type="ARBA" id="ARBA00023315"/>
    </source>
</evidence>
<dbReference type="GO" id="GO:0035965">
    <property type="term" value="P:cardiolipin acyl-chain remodeling"/>
    <property type="evidence" value="ECO:0007669"/>
    <property type="project" value="TreeGrafter"/>
</dbReference>
<evidence type="ECO:0000256" key="1">
    <source>
        <dbReference type="ARBA" id="ARBA00004137"/>
    </source>
</evidence>
<evidence type="ECO:0000256" key="8">
    <source>
        <dbReference type="ARBA" id="ARBA00023136"/>
    </source>
</evidence>
<dbReference type="EMBL" id="JAKELL010000049">
    <property type="protein sequence ID" value="KAH8987178.1"/>
    <property type="molecule type" value="Genomic_DNA"/>
</dbReference>
<evidence type="ECO:0000313" key="14">
    <source>
        <dbReference type="EMBL" id="KAH8987178.1"/>
    </source>
</evidence>
<reference evidence="14" key="1">
    <citation type="submission" date="2022-01" db="EMBL/GenBank/DDBJ databases">
        <title>Comparative genomics reveals a dynamic genome evolution in the ectomycorrhizal milk-cap (Lactarius) mushrooms.</title>
        <authorList>
            <consortium name="DOE Joint Genome Institute"/>
            <person name="Lebreton A."/>
            <person name="Tang N."/>
            <person name="Kuo A."/>
            <person name="LaButti K."/>
            <person name="Drula E."/>
            <person name="Barry K."/>
            <person name="Clum A."/>
            <person name="Lipzen A."/>
            <person name="Mousain D."/>
            <person name="Ng V."/>
            <person name="Wang R."/>
            <person name="Wang X."/>
            <person name="Dai Y."/>
            <person name="Henrissat B."/>
            <person name="Grigoriev I.V."/>
            <person name="Guerin-Laguette A."/>
            <person name="Yu F."/>
            <person name="Martin F.M."/>
        </authorList>
    </citation>
    <scope>NUCLEOTIDE SEQUENCE</scope>
    <source>
        <strain evidence="14">QP</strain>
    </source>
</reference>
<keyword evidence="6" id="KW-0443">Lipid metabolism</keyword>
<dbReference type="AlphaFoldDB" id="A0AAD4LAX6"/>
<evidence type="ECO:0000256" key="11">
    <source>
        <dbReference type="ARBA" id="ARBA00047906"/>
    </source>
</evidence>
<dbReference type="SMART" id="SM00563">
    <property type="entry name" value="PlsC"/>
    <property type="match status" value="1"/>
</dbReference>
<comment type="caution">
    <text evidence="14">The sequence shown here is derived from an EMBL/GenBank/DDBJ whole genome shotgun (WGS) entry which is preliminary data.</text>
</comment>
<keyword evidence="15" id="KW-1185">Reference proteome</keyword>
<feature type="domain" description="Phospholipid/glycerol acyltransferase" evidence="13">
    <location>
        <begin position="51"/>
        <end position="212"/>
    </location>
</feature>
<protein>
    <recommendedName>
        <fullName evidence="12">Tafazzin family protein</fullName>
    </recommendedName>
</protein>
<evidence type="ECO:0000256" key="12">
    <source>
        <dbReference type="RuleBase" id="RU365062"/>
    </source>
</evidence>
<evidence type="ECO:0000256" key="5">
    <source>
        <dbReference type="ARBA" id="ARBA00022792"/>
    </source>
</evidence>
<evidence type="ECO:0000256" key="4">
    <source>
        <dbReference type="ARBA" id="ARBA00022787"/>
    </source>
</evidence>
<keyword evidence="7" id="KW-0496">Mitochondrion</keyword>
<dbReference type="PRINTS" id="PR00979">
    <property type="entry name" value="TAFAZZIN"/>
</dbReference>
<dbReference type="InterPro" id="IPR002123">
    <property type="entry name" value="Plipid/glycerol_acylTrfase"/>
</dbReference>
<dbReference type="GO" id="GO:0005741">
    <property type="term" value="C:mitochondrial outer membrane"/>
    <property type="evidence" value="ECO:0007669"/>
    <property type="project" value="UniProtKB-SubCell"/>
</dbReference>
<dbReference type="PANTHER" id="PTHR12497:SF0">
    <property type="entry name" value="TAFAZZIN"/>
    <property type="match status" value="1"/>
</dbReference>
<comment type="similarity">
    <text evidence="2 12">Belongs to the taffazin family.</text>
</comment>
<comment type="catalytic activity">
    <reaction evidence="11">
        <text>1'-[1,2-diacyl-sn-glycero-3-phospho],3'-[1-acyl-sn-glycero-3-phospho]-glycerol + a 1,2-diacyl-sn-glycero-3-phosphocholine = a cardiolipin + a 1-acyl-sn-glycero-3-phosphocholine</text>
        <dbReference type="Rhea" id="RHEA:33731"/>
        <dbReference type="ChEBI" id="CHEBI:57643"/>
        <dbReference type="ChEBI" id="CHEBI:58168"/>
        <dbReference type="ChEBI" id="CHEBI:62237"/>
        <dbReference type="ChEBI" id="CHEBI:64743"/>
    </reaction>
    <physiologicalReaction direction="left-to-right" evidence="11">
        <dbReference type="Rhea" id="RHEA:33732"/>
    </physiologicalReaction>
    <physiologicalReaction direction="right-to-left" evidence="11">
        <dbReference type="Rhea" id="RHEA:33733"/>
    </physiologicalReaction>
</comment>
<evidence type="ECO:0000256" key="10">
    <source>
        <dbReference type="ARBA" id="ARBA00024323"/>
    </source>
</evidence>
<keyword evidence="8" id="KW-0472">Membrane</keyword>
<name>A0AAD4LAX6_9AGAM</name>
<keyword evidence="9 14" id="KW-0012">Acyltransferase</keyword>
<proteinExistence type="inferred from homology"/>
<dbReference type="InterPro" id="IPR000872">
    <property type="entry name" value="Tafazzin"/>
</dbReference>